<dbReference type="InterPro" id="IPR059179">
    <property type="entry name" value="MLKL-like_MCAfunc"/>
</dbReference>
<name>A0A835EED4_9POAL</name>
<dbReference type="AlphaFoldDB" id="A0A835EED4"/>
<sequence length="251" mass="28224">MAPGFLTQTLAQLSESHHRISRRPSVSTQSVSTVLEDMKTPECMVALVARRHRSACQRLAQHVEIVGGLLRELELAELMRREATQRSLEQLRGALRRCYKLVAACQDCGYLRSLLAGARMADELRAAEQEIDMFIRLIPLIALVDNTYDRSVKVRAAKYPCRANACGAAGPPRWPRAPARRPVGQPLPRHPAWRGKAVLNWGRGLLFSFFLLPFFSCTRDQTAASAAGRRRRPYSGRFCREKRGKSFPSLP</sequence>
<dbReference type="Gene3D" id="1.20.930.20">
    <property type="entry name" value="Adaptor protein Cbl, N-terminal domain"/>
    <property type="match status" value="1"/>
</dbReference>
<reference evidence="2" key="1">
    <citation type="submission" date="2020-07" db="EMBL/GenBank/DDBJ databases">
        <title>Genome sequence and genetic diversity analysis of an under-domesticated orphan crop, white fonio (Digitaria exilis).</title>
        <authorList>
            <person name="Bennetzen J.L."/>
            <person name="Chen S."/>
            <person name="Ma X."/>
            <person name="Wang X."/>
            <person name="Yssel A.E.J."/>
            <person name="Chaluvadi S.R."/>
            <person name="Johnson M."/>
            <person name="Gangashetty P."/>
            <person name="Hamidou F."/>
            <person name="Sanogo M.D."/>
            <person name="Zwaenepoel A."/>
            <person name="Wallace J."/>
            <person name="Van De Peer Y."/>
            <person name="Van Deynze A."/>
        </authorList>
    </citation>
    <scope>NUCLEOTIDE SEQUENCE</scope>
    <source>
        <tissue evidence="2">Leaves</tissue>
    </source>
</reference>
<evidence type="ECO:0000313" key="2">
    <source>
        <dbReference type="EMBL" id="KAF8687440.1"/>
    </source>
</evidence>
<evidence type="ECO:0000313" key="3">
    <source>
        <dbReference type="Proteomes" id="UP000636709"/>
    </source>
</evidence>
<accession>A0A835EED4</accession>
<proteinExistence type="predicted"/>
<dbReference type="Pfam" id="PF19584">
    <property type="entry name" value="MCAfunc"/>
    <property type="match status" value="1"/>
</dbReference>
<keyword evidence="3" id="KW-1185">Reference proteome</keyword>
<dbReference type="CDD" id="cd21037">
    <property type="entry name" value="MLKL_NTD"/>
    <property type="match status" value="1"/>
</dbReference>
<dbReference type="Proteomes" id="UP000636709">
    <property type="component" value="Unassembled WGS sequence"/>
</dbReference>
<gene>
    <name evidence="2" type="ORF">HU200_043133</name>
</gene>
<dbReference type="PANTHER" id="PTHR46604:SF13">
    <property type="entry name" value="VAN3-BINDING PROTEIN-LIKE AUXIN CANALISATION DOMAIN-CONTAINING PROTEIN"/>
    <property type="match status" value="1"/>
</dbReference>
<protein>
    <recommendedName>
        <fullName evidence="1">MCAfunc domain-containing protein</fullName>
    </recommendedName>
</protein>
<comment type="caution">
    <text evidence="2">The sequence shown here is derived from an EMBL/GenBank/DDBJ whole genome shotgun (WGS) entry which is preliminary data.</text>
</comment>
<dbReference type="InterPro" id="IPR036537">
    <property type="entry name" value="Adaptor_Cbl_N_dom_sf"/>
</dbReference>
<evidence type="ECO:0000259" key="1">
    <source>
        <dbReference type="Pfam" id="PF19584"/>
    </source>
</evidence>
<feature type="domain" description="MCAfunc" evidence="1">
    <location>
        <begin position="46"/>
        <end position="148"/>
    </location>
</feature>
<organism evidence="2 3">
    <name type="scientific">Digitaria exilis</name>
    <dbReference type="NCBI Taxonomy" id="1010633"/>
    <lineage>
        <taxon>Eukaryota</taxon>
        <taxon>Viridiplantae</taxon>
        <taxon>Streptophyta</taxon>
        <taxon>Embryophyta</taxon>
        <taxon>Tracheophyta</taxon>
        <taxon>Spermatophyta</taxon>
        <taxon>Magnoliopsida</taxon>
        <taxon>Liliopsida</taxon>
        <taxon>Poales</taxon>
        <taxon>Poaceae</taxon>
        <taxon>PACMAD clade</taxon>
        <taxon>Panicoideae</taxon>
        <taxon>Panicodae</taxon>
        <taxon>Paniceae</taxon>
        <taxon>Anthephorinae</taxon>
        <taxon>Digitaria</taxon>
    </lineage>
</organism>
<dbReference type="PANTHER" id="PTHR46604">
    <property type="entry name" value="PROTEIN MID1-COMPLEMENTING ACTIVITY 1"/>
    <property type="match status" value="1"/>
</dbReference>
<dbReference type="InterPro" id="IPR045766">
    <property type="entry name" value="MCAfunc"/>
</dbReference>
<dbReference type="OrthoDB" id="677885at2759"/>
<dbReference type="EMBL" id="JACEFO010002056">
    <property type="protein sequence ID" value="KAF8687440.1"/>
    <property type="molecule type" value="Genomic_DNA"/>
</dbReference>
<dbReference type="GO" id="GO:0007166">
    <property type="term" value="P:cell surface receptor signaling pathway"/>
    <property type="evidence" value="ECO:0007669"/>
    <property type="project" value="InterPro"/>
</dbReference>